<evidence type="ECO:0000256" key="13">
    <source>
        <dbReference type="ARBA" id="ARBA00023136"/>
    </source>
</evidence>
<feature type="transmembrane region" description="Helical" evidence="18">
    <location>
        <begin position="60"/>
        <end position="78"/>
    </location>
</feature>
<protein>
    <recommendedName>
        <fullName evidence="17">Cytochrome c oxidase subunit 2</fullName>
        <ecNumber evidence="17">7.1.1.9</ecNumber>
    </recommendedName>
</protein>
<evidence type="ECO:0000256" key="5">
    <source>
        <dbReference type="ARBA" id="ARBA00022660"/>
    </source>
</evidence>
<evidence type="ECO:0000259" key="19">
    <source>
        <dbReference type="PROSITE" id="PS50857"/>
    </source>
</evidence>
<comment type="catalytic activity">
    <reaction evidence="17">
        <text>4 Fe(II)-[cytochrome c] + O2 + 8 H(+)(in) = 4 Fe(III)-[cytochrome c] + 2 H2O + 4 H(+)(out)</text>
        <dbReference type="Rhea" id="RHEA:11436"/>
        <dbReference type="Rhea" id="RHEA-COMP:10350"/>
        <dbReference type="Rhea" id="RHEA-COMP:14399"/>
        <dbReference type="ChEBI" id="CHEBI:15377"/>
        <dbReference type="ChEBI" id="CHEBI:15378"/>
        <dbReference type="ChEBI" id="CHEBI:15379"/>
        <dbReference type="ChEBI" id="CHEBI:29033"/>
        <dbReference type="ChEBI" id="CHEBI:29034"/>
        <dbReference type="EC" id="7.1.1.9"/>
    </reaction>
</comment>
<evidence type="ECO:0000256" key="9">
    <source>
        <dbReference type="ARBA" id="ARBA00022982"/>
    </source>
</evidence>
<keyword evidence="13 18" id="KW-0472">Membrane</keyword>
<evidence type="ECO:0000256" key="15">
    <source>
        <dbReference type="PROSITE-ProRule" id="PRU00433"/>
    </source>
</evidence>
<sequence>MFLAASSYASKVDFAFYFIIYTSVILLGLIVGFMLFCVIKYSKKNNPVPTQIEGHVGLETAWTIGPTIIVMMMFYYGYQGWIDMKTIPDDAMEVKVIGKKWSWSYEYKFTDNGVEKVKRSGTLVVPVDRNVKLRIESLDVLHSFYIPAFRMKQDAVPGTPYYMWFRATEVDQKYDVFCAEYCGDSHAYMRSYVEVVSADAFEEWVRKEPPPEEMGEKLFHEIAACSTCHSIDGSKLIGPSLKGIWERRGKVVTDGKERSIVADEEYIINSIRYPQKDYAKGYEGVIMTAFDETVLSDEDIAKIIEYLKTLK</sequence>
<evidence type="ECO:0000256" key="6">
    <source>
        <dbReference type="ARBA" id="ARBA00022692"/>
    </source>
</evidence>
<dbReference type="PANTHER" id="PTHR22888:SF9">
    <property type="entry name" value="CYTOCHROME C OXIDASE SUBUNIT 2"/>
    <property type="match status" value="1"/>
</dbReference>
<dbReference type="OrthoDB" id="9773456at2"/>
<keyword evidence="9 16" id="KW-0249">Electron transport</keyword>
<feature type="transmembrane region" description="Helical" evidence="18">
    <location>
        <begin position="15"/>
        <end position="39"/>
    </location>
</feature>
<evidence type="ECO:0000256" key="2">
    <source>
        <dbReference type="ARBA" id="ARBA00007866"/>
    </source>
</evidence>
<reference evidence="22 23" key="1">
    <citation type="submission" date="2019-08" db="EMBL/GenBank/DDBJ databases">
        <title>Complete genome sequence of Candidatus Uab amorphum.</title>
        <authorList>
            <person name="Shiratori T."/>
            <person name="Suzuki S."/>
            <person name="Kakizawa Y."/>
            <person name="Ishida K."/>
        </authorList>
    </citation>
    <scope>NUCLEOTIDE SEQUENCE [LARGE SCALE GENOMIC DNA]</scope>
    <source>
        <strain evidence="22 23">SRT547</strain>
    </source>
</reference>
<evidence type="ECO:0000256" key="14">
    <source>
        <dbReference type="ARBA" id="ARBA00024688"/>
    </source>
</evidence>
<dbReference type="GO" id="GO:0005507">
    <property type="term" value="F:copper ion binding"/>
    <property type="evidence" value="ECO:0007669"/>
    <property type="project" value="InterPro"/>
</dbReference>
<keyword evidence="8" id="KW-1278">Translocase</keyword>
<feature type="domain" description="Cytochrome oxidase subunit II copper A binding" evidence="19">
    <location>
        <begin position="89"/>
        <end position="207"/>
    </location>
</feature>
<dbReference type="Gene3D" id="2.60.40.420">
    <property type="entry name" value="Cupredoxins - blue copper proteins"/>
    <property type="match status" value="1"/>
</dbReference>
<dbReference type="InterPro" id="IPR002429">
    <property type="entry name" value="CcO_II-like_C"/>
</dbReference>
<dbReference type="SUPFAM" id="SSF46626">
    <property type="entry name" value="Cytochrome c"/>
    <property type="match status" value="1"/>
</dbReference>
<dbReference type="PROSITE" id="PS51007">
    <property type="entry name" value="CYTC"/>
    <property type="match status" value="1"/>
</dbReference>
<comment type="subcellular location">
    <subcellularLocation>
        <location evidence="16">Cell membrane</location>
        <topology evidence="16">Multi-pass membrane protein</topology>
    </subcellularLocation>
    <subcellularLocation>
        <location evidence="1">Membrane</location>
        <topology evidence="1">Multi-pass membrane protein</topology>
    </subcellularLocation>
</comment>
<dbReference type="PROSITE" id="PS50857">
    <property type="entry name" value="COX2_CUA"/>
    <property type="match status" value="1"/>
</dbReference>
<keyword evidence="5 16" id="KW-0679">Respiratory chain</keyword>
<evidence type="ECO:0000256" key="10">
    <source>
        <dbReference type="ARBA" id="ARBA00022989"/>
    </source>
</evidence>
<gene>
    <name evidence="22" type="ORF">UABAM_05403</name>
</gene>
<dbReference type="InterPro" id="IPR014222">
    <property type="entry name" value="Cyt_c_oxidase_su2"/>
</dbReference>
<dbReference type="AlphaFoldDB" id="A0A5S9F648"/>
<dbReference type="GO" id="GO:0042773">
    <property type="term" value="P:ATP synthesis coupled electron transport"/>
    <property type="evidence" value="ECO:0007669"/>
    <property type="project" value="TreeGrafter"/>
</dbReference>
<proteinExistence type="inferred from homology"/>
<evidence type="ECO:0000256" key="1">
    <source>
        <dbReference type="ARBA" id="ARBA00004141"/>
    </source>
</evidence>
<dbReference type="RefSeq" id="WP_151971036.1">
    <property type="nucleotide sequence ID" value="NZ_AP019860.1"/>
</dbReference>
<dbReference type="InterPro" id="IPR008972">
    <property type="entry name" value="Cupredoxin"/>
</dbReference>
<dbReference type="PROSITE" id="PS00078">
    <property type="entry name" value="COX2"/>
    <property type="match status" value="1"/>
</dbReference>
<evidence type="ECO:0000259" key="20">
    <source>
        <dbReference type="PROSITE" id="PS50999"/>
    </source>
</evidence>
<dbReference type="GO" id="GO:0004129">
    <property type="term" value="F:cytochrome-c oxidase activity"/>
    <property type="evidence" value="ECO:0007669"/>
    <property type="project" value="UniProtKB-EC"/>
</dbReference>
<keyword evidence="10 18" id="KW-1133">Transmembrane helix</keyword>
<keyword evidence="6 16" id="KW-0812">Transmembrane</keyword>
<feature type="domain" description="Cytochrome oxidase subunit II transmembrane region profile" evidence="20">
    <location>
        <begin position="1"/>
        <end position="88"/>
    </location>
</feature>
<dbReference type="NCBIfam" id="TIGR02866">
    <property type="entry name" value="CoxB"/>
    <property type="match status" value="1"/>
</dbReference>
<dbReference type="InterPro" id="IPR045187">
    <property type="entry name" value="CcO_II"/>
</dbReference>
<keyword evidence="11 15" id="KW-0408">Iron</keyword>
<evidence type="ECO:0000256" key="17">
    <source>
        <dbReference type="RuleBase" id="RU004024"/>
    </source>
</evidence>
<dbReference type="GO" id="GO:0005886">
    <property type="term" value="C:plasma membrane"/>
    <property type="evidence" value="ECO:0007669"/>
    <property type="project" value="UniProtKB-SubCell"/>
</dbReference>
<dbReference type="PROSITE" id="PS50999">
    <property type="entry name" value="COX2_TM"/>
    <property type="match status" value="1"/>
</dbReference>
<keyword evidence="4 15" id="KW-0349">Heme</keyword>
<dbReference type="PRINTS" id="PR01166">
    <property type="entry name" value="CYCOXIDASEII"/>
</dbReference>
<evidence type="ECO:0000256" key="12">
    <source>
        <dbReference type="ARBA" id="ARBA00023008"/>
    </source>
</evidence>
<dbReference type="Pfam" id="PF02790">
    <property type="entry name" value="COX2_TM"/>
    <property type="match status" value="1"/>
</dbReference>
<evidence type="ECO:0000256" key="7">
    <source>
        <dbReference type="ARBA" id="ARBA00022723"/>
    </source>
</evidence>
<keyword evidence="23" id="KW-1185">Reference proteome</keyword>
<dbReference type="InterPro" id="IPR009056">
    <property type="entry name" value="Cyt_c-like_dom"/>
</dbReference>
<dbReference type="EMBL" id="AP019860">
    <property type="protein sequence ID" value="BBM87001.1"/>
    <property type="molecule type" value="Genomic_DNA"/>
</dbReference>
<dbReference type="InterPro" id="IPR011759">
    <property type="entry name" value="Cyt_c_oxidase_su2_TM_dom"/>
</dbReference>
<evidence type="ECO:0000256" key="18">
    <source>
        <dbReference type="SAM" id="Phobius"/>
    </source>
</evidence>
<dbReference type="Gene3D" id="1.10.287.90">
    <property type="match status" value="1"/>
</dbReference>
<dbReference type="InterPro" id="IPR036909">
    <property type="entry name" value="Cyt_c-like_dom_sf"/>
</dbReference>
<keyword evidence="7 15" id="KW-0479">Metal-binding</keyword>
<dbReference type="SUPFAM" id="SSF49503">
    <property type="entry name" value="Cupredoxins"/>
    <property type="match status" value="1"/>
</dbReference>
<evidence type="ECO:0000313" key="22">
    <source>
        <dbReference type="EMBL" id="BBM87001.1"/>
    </source>
</evidence>
<comment type="similarity">
    <text evidence="2 16">Belongs to the cytochrome c oxidase subunit 2 family.</text>
</comment>
<evidence type="ECO:0000259" key="21">
    <source>
        <dbReference type="PROSITE" id="PS51007"/>
    </source>
</evidence>
<dbReference type="Gene3D" id="1.10.760.10">
    <property type="entry name" value="Cytochrome c-like domain"/>
    <property type="match status" value="1"/>
</dbReference>
<evidence type="ECO:0000256" key="4">
    <source>
        <dbReference type="ARBA" id="ARBA00022617"/>
    </source>
</evidence>
<keyword evidence="3 16" id="KW-0813">Transport</keyword>
<comment type="function">
    <text evidence="14 17">Subunits I and II form the functional core of the enzyme complex. Electrons originating in cytochrome c are transferred via heme a and Cu(A) to the binuclear center formed by heme a3 and Cu(B).</text>
</comment>
<dbReference type="SUPFAM" id="SSF81464">
    <property type="entry name" value="Cytochrome c oxidase subunit II-like, transmembrane region"/>
    <property type="match status" value="1"/>
</dbReference>
<dbReference type="PANTHER" id="PTHR22888">
    <property type="entry name" value="CYTOCHROME C OXIDASE, SUBUNIT II"/>
    <property type="match status" value="1"/>
</dbReference>
<organism evidence="22 23">
    <name type="scientific">Uabimicrobium amorphum</name>
    <dbReference type="NCBI Taxonomy" id="2596890"/>
    <lineage>
        <taxon>Bacteria</taxon>
        <taxon>Pseudomonadati</taxon>
        <taxon>Planctomycetota</taxon>
        <taxon>Candidatus Uabimicrobiia</taxon>
        <taxon>Candidatus Uabimicrobiales</taxon>
        <taxon>Candidatus Uabimicrobiaceae</taxon>
        <taxon>Candidatus Uabimicrobium</taxon>
    </lineage>
</organism>
<feature type="domain" description="Cytochrome c" evidence="21">
    <location>
        <begin position="210"/>
        <end position="311"/>
    </location>
</feature>
<dbReference type="KEGG" id="uam:UABAM_05403"/>
<keyword evidence="12 17" id="KW-0186">Copper</keyword>
<dbReference type="Proteomes" id="UP000326354">
    <property type="component" value="Chromosome"/>
</dbReference>
<evidence type="ECO:0000256" key="11">
    <source>
        <dbReference type="ARBA" id="ARBA00023004"/>
    </source>
</evidence>
<dbReference type="Pfam" id="PF00116">
    <property type="entry name" value="COX2"/>
    <property type="match status" value="1"/>
</dbReference>
<dbReference type="InterPro" id="IPR001505">
    <property type="entry name" value="Copper_CuA"/>
</dbReference>
<evidence type="ECO:0000313" key="23">
    <source>
        <dbReference type="Proteomes" id="UP000326354"/>
    </source>
</evidence>
<dbReference type="InterPro" id="IPR036257">
    <property type="entry name" value="Cyt_c_oxidase_su2_TM_sf"/>
</dbReference>
<dbReference type="GO" id="GO:0016491">
    <property type="term" value="F:oxidoreductase activity"/>
    <property type="evidence" value="ECO:0007669"/>
    <property type="project" value="InterPro"/>
</dbReference>
<dbReference type="GO" id="GO:0020037">
    <property type="term" value="F:heme binding"/>
    <property type="evidence" value="ECO:0007669"/>
    <property type="project" value="InterPro"/>
</dbReference>
<dbReference type="Pfam" id="PF00034">
    <property type="entry name" value="Cytochrom_C"/>
    <property type="match status" value="1"/>
</dbReference>
<name>A0A5S9F648_UABAM</name>
<evidence type="ECO:0000256" key="3">
    <source>
        <dbReference type="ARBA" id="ARBA00022448"/>
    </source>
</evidence>
<dbReference type="EC" id="7.1.1.9" evidence="17"/>
<evidence type="ECO:0000256" key="8">
    <source>
        <dbReference type="ARBA" id="ARBA00022967"/>
    </source>
</evidence>
<accession>A0A5S9F648</accession>
<comment type="cofactor">
    <cofactor evidence="17">
        <name>Cu cation</name>
        <dbReference type="ChEBI" id="CHEBI:23378"/>
    </cofactor>
    <text evidence="17">Binds a copper A center.</text>
</comment>
<evidence type="ECO:0000256" key="16">
    <source>
        <dbReference type="RuleBase" id="RU000456"/>
    </source>
</evidence>